<keyword evidence="7" id="KW-1185">Reference proteome</keyword>
<dbReference type="PANTHER" id="PTHR10903">
    <property type="entry name" value="GTPASE, IMAP FAMILY MEMBER-RELATED"/>
    <property type="match status" value="1"/>
</dbReference>
<feature type="domain" description="AIG1-type G" evidence="5">
    <location>
        <begin position="272"/>
        <end position="464"/>
    </location>
</feature>
<evidence type="ECO:0000256" key="1">
    <source>
        <dbReference type="ARBA" id="ARBA00008535"/>
    </source>
</evidence>
<gene>
    <name evidence="6" type="ORF">MPIPNATIZW_LOCUS2968</name>
</gene>
<dbReference type="InterPro" id="IPR027417">
    <property type="entry name" value="P-loop_NTPase"/>
</dbReference>
<feature type="domain" description="AIG1-type G" evidence="5">
    <location>
        <begin position="39"/>
        <end position="239"/>
    </location>
</feature>
<evidence type="ECO:0000256" key="4">
    <source>
        <dbReference type="SAM" id="MobiDB-lite"/>
    </source>
</evidence>
<dbReference type="Gene3D" id="3.40.50.300">
    <property type="entry name" value="P-loop containing nucleotide triphosphate hydrolases"/>
    <property type="match status" value="3"/>
</dbReference>
<dbReference type="InterPro" id="IPR045058">
    <property type="entry name" value="GIMA/IAN/Toc"/>
</dbReference>
<dbReference type="PANTHER" id="PTHR10903:SF73">
    <property type="entry name" value="GTPASE IMAP FAMILY MEMBER 8"/>
    <property type="match status" value="1"/>
</dbReference>
<keyword evidence="3" id="KW-0342">GTP-binding</keyword>
<comment type="similarity">
    <text evidence="1">Belongs to the TRAFAC class TrmE-Era-EngA-EngB-Septin-like GTPase superfamily. AIG1/Toc34/Toc159-like paraseptin GTPase family. IAN subfamily.</text>
</comment>
<feature type="domain" description="AIG1-type G" evidence="5">
    <location>
        <begin position="465"/>
        <end position="662"/>
    </location>
</feature>
<dbReference type="PROSITE" id="PS51720">
    <property type="entry name" value="G_AIG1"/>
    <property type="match status" value="3"/>
</dbReference>
<dbReference type="InterPro" id="IPR006703">
    <property type="entry name" value="G_AIG1"/>
</dbReference>
<dbReference type="SUPFAM" id="SSF52540">
    <property type="entry name" value="P-loop containing nucleoside triphosphate hydrolases"/>
    <property type="match status" value="3"/>
</dbReference>
<accession>A0ABN9ZEK5</accession>
<evidence type="ECO:0000313" key="6">
    <source>
        <dbReference type="EMBL" id="CAK6434662.1"/>
    </source>
</evidence>
<dbReference type="Pfam" id="PF04548">
    <property type="entry name" value="AIG1"/>
    <property type="match status" value="3"/>
</dbReference>
<evidence type="ECO:0000313" key="7">
    <source>
        <dbReference type="Proteomes" id="UP001314169"/>
    </source>
</evidence>
<evidence type="ECO:0000259" key="5">
    <source>
        <dbReference type="PROSITE" id="PS51720"/>
    </source>
</evidence>
<reference evidence="6" key="1">
    <citation type="submission" date="2023-12" db="EMBL/GenBank/DDBJ databases">
        <authorList>
            <person name="Brown T."/>
        </authorList>
    </citation>
    <scope>NUCLEOTIDE SEQUENCE</scope>
</reference>
<feature type="compositionally biased region" description="Low complexity" evidence="4">
    <location>
        <begin position="7"/>
        <end position="16"/>
    </location>
</feature>
<proteinExistence type="inferred from homology"/>
<evidence type="ECO:0000256" key="3">
    <source>
        <dbReference type="ARBA" id="ARBA00023134"/>
    </source>
</evidence>
<organism evidence="6 7">
    <name type="scientific">Pipistrellus nathusii</name>
    <name type="common">Nathusius' pipistrelle</name>
    <dbReference type="NCBI Taxonomy" id="59473"/>
    <lineage>
        <taxon>Eukaryota</taxon>
        <taxon>Metazoa</taxon>
        <taxon>Chordata</taxon>
        <taxon>Craniata</taxon>
        <taxon>Vertebrata</taxon>
        <taxon>Euteleostomi</taxon>
        <taxon>Mammalia</taxon>
        <taxon>Eutheria</taxon>
        <taxon>Laurasiatheria</taxon>
        <taxon>Chiroptera</taxon>
        <taxon>Yangochiroptera</taxon>
        <taxon>Vespertilionidae</taxon>
        <taxon>Pipistrellus</taxon>
    </lineage>
</organism>
<dbReference type="EMBL" id="OY882868">
    <property type="protein sequence ID" value="CAK6434662.1"/>
    <property type="molecule type" value="Genomic_DNA"/>
</dbReference>
<keyword evidence="2" id="KW-0547">Nucleotide-binding</keyword>
<protein>
    <recommendedName>
        <fullName evidence="5">AIG1-type G domain-containing protein</fullName>
    </recommendedName>
</protein>
<name>A0ABN9ZEK5_PIPNA</name>
<sequence>MEQARCGGSEAEAEAGLGTGPRTSGSRCQEDAAVQGCSRGPLRLLLLGKDRAGKSATGNTILGKEVFLSRFSEKPVTETCQRESGTVRGEEVVVINTPNLFSSTACVNDKQGAIKHCWELSAPSLHVLLLVIPIGHYNEEDRETIEGIQQVFGAGVWRYIIIIFTRKDDLDVNSMEDYFQDHTSLGKLVENCGRRYCAFNNKASEAERDSQVGELLSMIKCLVDKNGEPYPVNFNNEGNGSQVCVKEATSQEEDFPHGEQLQATGSEPIPGMPELTVLLVGKRGVGKSTVGNILLGKRVFVTEFSDESVTKKFKSESRIWRGRKILIIDGPDLLSLNDFKLDLRKHAPEGPHAFLLVTALASSTEKFSHEEILNTIQKCFEDKLAKYMIVLLTRKDDLEDQKVDMLLNSNKAFYSKLVENPKNQISIFNSRVTGKEEQSQVDGLLQKVVKMVQQNGDKPCNFKKEEPLRIVLVGRSGAGKSATGNSILGRNIFTSKLSPQTVTKAFQKGKRTVAEQEVEVVDTPDLLTHLQKVESSELSPKSNTVLVLVLQLGCITAQDREVVMALKSTFGSNVMERMIVLFTRKEDLGDEDIKDYCKNTDTFLKETIKKCNGRVCAFNNKETGRAMEDQVTGLLQMADKLIRNCKWSVEGEKVRKITEDAQESKYFGNAITKLKKYIS</sequence>
<feature type="region of interest" description="Disordered" evidence="4">
    <location>
        <begin position="1"/>
        <end position="27"/>
    </location>
</feature>
<dbReference type="Proteomes" id="UP001314169">
    <property type="component" value="Chromosome 11"/>
</dbReference>
<dbReference type="CDD" id="cd01852">
    <property type="entry name" value="AIG1"/>
    <property type="match status" value="1"/>
</dbReference>
<evidence type="ECO:0000256" key="2">
    <source>
        <dbReference type="ARBA" id="ARBA00022741"/>
    </source>
</evidence>